<sequence length="183" mass="19642">MSTTRLDEVLDATYYCLARFGVKRTTMDDIAQAAGMSRSAVYQYVRNKDDAVRRLAMRLHDTATDKAVAAAAADLPTAQRVHNVLQAKLDLVLALAGDSPHTAELLDAKARLYGDVCTTFTHRVTDLLVDLLAEAGAKKLTPTDAAQVLVALAVGMESNPDAAHLLRPTVDLLLSGLLPDNNS</sequence>
<name>A0A2T0T2J7_9PSEU</name>
<keyword evidence="1 2" id="KW-0238">DNA-binding</keyword>
<feature type="domain" description="HTH tetR-type" evidence="3">
    <location>
        <begin position="3"/>
        <end position="63"/>
    </location>
</feature>
<reference evidence="4 5" key="1">
    <citation type="submission" date="2018-03" db="EMBL/GenBank/DDBJ databases">
        <title>Genomic Encyclopedia of Archaeal and Bacterial Type Strains, Phase II (KMG-II): from individual species to whole genera.</title>
        <authorList>
            <person name="Goeker M."/>
        </authorList>
    </citation>
    <scope>NUCLEOTIDE SEQUENCE [LARGE SCALE GENOMIC DNA]</scope>
    <source>
        <strain evidence="4 5">DSM 44720</strain>
    </source>
</reference>
<dbReference type="GO" id="GO:0000976">
    <property type="term" value="F:transcription cis-regulatory region binding"/>
    <property type="evidence" value="ECO:0007669"/>
    <property type="project" value="TreeGrafter"/>
</dbReference>
<dbReference type="PANTHER" id="PTHR30055:SF226">
    <property type="entry name" value="HTH-TYPE TRANSCRIPTIONAL REGULATOR PKSA"/>
    <property type="match status" value="1"/>
</dbReference>
<protein>
    <submittedName>
        <fullName evidence="4">TetR family transcriptional regulator</fullName>
    </submittedName>
</protein>
<keyword evidence="5" id="KW-1185">Reference proteome</keyword>
<dbReference type="Gene3D" id="1.10.357.10">
    <property type="entry name" value="Tetracycline Repressor, domain 2"/>
    <property type="match status" value="1"/>
</dbReference>
<dbReference type="SUPFAM" id="SSF46689">
    <property type="entry name" value="Homeodomain-like"/>
    <property type="match status" value="1"/>
</dbReference>
<organism evidence="4 5">
    <name type="scientific">Umezawaea tangerina</name>
    <dbReference type="NCBI Taxonomy" id="84725"/>
    <lineage>
        <taxon>Bacteria</taxon>
        <taxon>Bacillati</taxon>
        <taxon>Actinomycetota</taxon>
        <taxon>Actinomycetes</taxon>
        <taxon>Pseudonocardiales</taxon>
        <taxon>Pseudonocardiaceae</taxon>
        <taxon>Umezawaea</taxon>
    </lineage>
</organism>
<gene>
    <name evidence="4" type="ORF">CLV43_107492</name>
</gene>
<dbReference type="EMBL" id="PVTF01000007">
    <property type="protein sequence ID" value="PRY39905.1"/>
    <property type="molecule type" value="Genomic_DNA"/>
</dbReference>
<dbReference type="PROSITE" id="PS50977">
    <property type="entry name" value="HTH_TETR_2"/>
    <property type="match status" value="1"/>
</dbReference>
<proteinExistence type="predicted"/>
<comment type="caution">
    <text evidence="4">The sequence shown here is derived from an EMBL/GenBank/DDBJ whole genome shotgun (WGS) entry which is preliminary data.</text>
</comment>
<evidence type="ECO:0000313" key="4">
    <source>
        <dbReference type="EMBL" id="PRY39905.1"/>
    </source>
</evidence>
<dbReference type="RefSeq" id="WP_106189785.1">
    <property type="nucleotide sequence ID" value="NZ_PVTF01000007.1"/>
</dbReference>
<dbReference type="Proteomes" id="UP000239494">
    <property type="component" value="Unassembled WGS sequence"/>
</dbReference>
<dbReference type="AlphaFoldDB" id="A0A2T0T2J7"/>
<dbReference type="OrthoDB" id="7505659at2"/>
<dbReference type="InterPro" id="IPR009057">
    <property type="entry name" value="Homeodomain-like_sf"/>
</dbReference>
<dbReference type="InterPro" id="IPR001647">
    <property type="entry name" value="HTH_TetR"/>
</dbReference>
<accession>A0A2T0T2J7</accession>
<feature type="DNA-binding region" description="H-T-H motif" evidence="2">
    <location>
        <begin position="26"/>
        <end position="45"/>
    </location>
</feature>
<dbReference type="PANTHER" id="PTHR30055">
    <property type="entry name" value="HTH-TYPE TRANSCRIPTIONAL REGULATOR RUTR"/>
    <property type="match status" value="1"/>
</dbReference>
<evidence type="ECO:0000313" key="5">
    <source>
        <dbReference type="Proteomes" id="UP000239494"/>
    </source>
</evidence>
<evidence type="ECO:0000259" key="3">
    <source>
        <dbReference type="PROSITE" id="PS50977"/>
    </source>
</evidence>
<dbReference type="InterPro" id="IPR050109">
    <property type="entry name" value="HTH-type_TetR-like_transc_reg"/>
</dbReference>
<dbReference type="Pfam" id="PF00440">
    <property type="entry name" value="TetR_N"/>
    <property type="match status" value="1"/>
</dbReference>
<evidence type="ECO:0000256" key="1">
    <source>
        <dbReference type="ARBA" id="ARBA00023125"/>
    </source>
</evidence>
<evidence type="ECO:0000256" key="2">
    <source>
        <dbReference type="PROSITE-ProRule" id="PRU00335"/>
    </source>
</evidence>
<dbReference type="GO" id="GO:0003700">
    <property type="term" value="F:DNA-binding transcription factor activity"/>
    <property type="evidence" value="ECO:0007669"/>
    <property type="project" value="TreeGrafter"/>
</dbReference>